<organism evidence="2 3">
    <name type="scientific">Thioalkalivibrio sulfidiphilus (strain HL-EbGR7)</name>
    <dbReference type="NCBI Taxonomy" id="396588"/>
    <lineage>
        <taxon>Bacteria</taxon>
        <taxon>Pseudomonadati</taxon>
        <taxon>Pseudomonadota</taxon>
        <taxon>Gammaproteobacteria</taxon>
        <taxon>Chromatiales</taxon>
        <taxon>Ectothiorhodospiraceae</taxon>
        <taxon>Thioalkalivibrio</taxon>
    </lineage>
</organism>
<dbReference type="eggNOG" id="ENOG50337DY">
    <property type="taxonomic scope" value="Bacteria"/>
</dbReference>
<keyword evidence="3" id="KW-1185">Reference proteome</keyword>
<protein>
    <recommendedName>
        <fullName evidence="4">Lipoprotein</fullName>
    </recommendedName>
</protein>
<proteinExistence type="predicted"/>
<dbReference type="PROSITE" id="PS51257">
    <property type="entry name" value="PROKAR_LIPOPROTEIN"/>
    <property type="match status" value="1"/>
</dbReference>
<dbReference type="KEGG" id="tgr:Tgr7_2541"/>
<dbReference type="AlphaFoldDB" id="B8GM30"/>
<evidence type="ECO:0000313" key="3">
    <source>
        <dbReference type="Proteomes" id="UP000002383"/>
    </source>
</evidence>
<name>B8GM30_THISH</name>
<evidence type="ECO:0000313" key="2">
    <source>
        <dbReference type="EMBL" id="ACL73617.1"/>
    </source>
</evidence>
<dbReference type="HOGENOM" id="CLU_2355263_0_0_6"/>
<evidence type="ECO:0008006" key="4">
    <source>
        <dbReference type="Google" id="ProtNLM"/>
    </source>
</evidence>
<accession>B8GM30</accession>
<evidence type="ECO:0000256" key="1">
    <source>
        <dbReference type="SAM" id="SignalP"/>
    </source>
</evidence>
<reference evidence="2 3" key="1">
    <citation type="journal article" date="2011" name="Stand. Genomic Sci.">
        <title>Complete genome sequence of 'Thioalkalivibrio sulfidophilus' HL-EbGr7.</title>
        <authorList>
            <person name="Muyzer G."/>
            <person name="Sorokin D.Y."/>
            <person name="Mavromatis K."/>
            <person name="Lapidus A."/>
            <person name="Clum A."/>
            <person name="Ivanova N."/>
            <person name="Pati A."/>
            <person name="d'Haeseleer P."/>
            <person name="Woyke T."/>
            <person name="Kyrpides N.C."/>
        </authorList>
    </citation>
    <scope>NUCLEOTIDE SEQUENCE [LARGE SCALE GENOMIC DNA]</scope>
    <source>
        <strain evidence="2 3">HL-EbGR7</strain>
    </source>
</reference>
<feature type="signal peptide" evidence="1">
    <location>
        <begin position="1"/>
        <end position="20"/>
    </location>
</feature>
<gene>
    <name evidence="2" type="ordered locus">Tgr7_2541</name>
</gene>
<dbReference type="STRING" id="396588.Tgr7_2541"/>
<keyword evidence="1" id="KW-0732">Signal</keyword>
<dbReference type="Proteomes" id="UP000002383">
    <property type="component" value="Chromosome"/>
</dbReference>
<dbReference type="EMBL" id="CP001339">
    <property type="protein sequence ID" value="ACL73617.1"/>
    <property type="molecule type" value="Genomic_DNA"/>
</dbReference>
<sequence length="101" mass="11246" precursor="true">MLLKRMVLSLAVLLLLAACAQMQSQGGETVLPEPRGGFVTDMAAFEQFIATRPGPEDFRRVYPDVLLVLPGDIATREYRMNNSRYFAHLDEAGRITGGQFQ</sequence>
<feature type="chain" id="PRO_5002872831" description="Lipoprotein" evidence="1">
    <location>
        <begin position="21"/>
        <end position="101"/>
    </location>
</feature>
<dbReference type="RefSeq" id="WP_012639092.1">
    <property type="nucleotide sequence ID" value="NC_011901.1"/>
</dbReference>